<accession>A0AAV4S6E2</accession>
<gene>
    <name evidence="1" type="ORF">CDAR_236761</name>
</gene>
<evidence type="ECO:0000313" key="1">
    <source>
        <dbReference type="EMBL" id="GIY28040.1"/>
    </source>
</evidence>
<organism evidence="1 2">
    <name type="scientific">Caerostris darwini</name>
    <dbReference type="NCBI Taxonomy" id="1538125"/>
    <lineage>
        <taxon>Eukaryota</taxon>
        <taxon>Metazoa</taxon>
        <taxon>Ecdysozoa</taxon>
        <taxon>Arthropoda</taxon>
        <taxon>Chelicerata</taxon>
        <taxon>Arachnida</taxon>
        <taxon>Araneae</taxon>
        <taxon>Araneomorphae</taxon>
        <taxon>Entelegynae</taxon>
        <taxon>Araneoidea</taxon>
        <taxon>Araneidae</taxon>
        <taxon>Caerostris</taxon>
    </lineage>
</organism>
<evidence type="ECO:0000313" key="2">
    <source>
        <dbReference type="Proteomes" id="UP001054837"/>
    </source>
</evidence>
<dbReference type="AlphaFoldDB" id="A0AAV4S6E2"/>
<dbReference type="EMBL" id="BPLQ01007128">
    <property type="protein sequence ID" value="GIY28040.1"/>
    <property type="molecule type" value="Genomic_DNA"/>
</dbReference>
<comment type="caution">
    <text evidence="1">The sequence shown here is derived from an EMBL/GenBank/DDBJ whole genome shotgun (WGS) entry which is preliminary data.</text>
</comment>
<dbReference type="Proteomes" id="UP001054837">
    <property type="component" value="Unassembled WGS sequence"/>
</dbReference>
<reference evidence="1 2" key="1">
    <citation type="submission" date="2021-06" db="EMBL/GenBank/DDBJ databases">
        <title>Caerostris darwini draft genome.</title>
        <authorList>
            <person name="Kono N."/>
            <person name="Arakawa K."/>
        </authorList>
    </citation>
    <scope>NUCLEOTIDE SEQUENCE [LARGE SCALE GENOMIC DNA]</scope>
</reference>
<name>A0AAV4S6E2_9ARAC</name>
<protein>
    <submittedName>
        <fullName evidence="1">Uncharacterized protein</fullName>
    </submittedName>
</protein>
<sequence>MDPRAKSKGLSLLRDNLILTCCPLMDRALCLKREAYLGLNSLTHYLGPKETVLAGLRVLERLLIPLSSDEIVPLKMVDGHYILITSTHMQQM</sequence>
<proteinExistence type="predicted"/>
<keyword evidence="2" id="KW-1185">Reference proteome</keyword>